<proteinExistence type="predicted"/>
<dbReference type="Gene3D" id="3.10.450.50">
    <property type="match status" value="1"/>
</dbReference>
<dbReference type="SUPFAM" id="SSF54427">
    <property type="entry name" value="NTF2-like"/>
    <property type="match status" value="1"/>
</dbReference>
<evidence type="ECO:0000313" key="3">
    <source>
        <dbReference type="Proteomes" id="UP000295764"/>
    </source>
</evidence>
<dbReference type="EMBL" id="SNVW01000004">
    <property type="protein sequence ID" value="TDN44655.1"/>
    <property type="molecule type" value="Genomic_DNA"/>
</dbReference>
<gene>
    <name evidence="2" type="ORF">EDF64_10457</name>
</gene>
<dbReference type="AlphaFoldDB" id="A0A4R6DIQ6"/>
<feature type="domain" description="SnoaL-like" evidence="1">
    <location>
        <begin position="22"/>
        <end position="122"/>
    </location>
</feature>
<dbReference type="InterPro" id="IPR037401">
    <property type="entry name" value="SnoaL-like"/>
</dbReference>
<dbReference type="RefSeq" id="WP_133519355.1">
    <property type="nucleotide sequence ID" value="NZ_SNVW01000004.1"/>
</dbReference>
<dbReference type="Proteomes" id="UP000295764">
    <property type="component" value="Unassembled WGS sequence"/>
</dbReference>
<comment type="caution">
    <text evidence="2">The sequence shown here is derived from an EMBL/GenBank/DDBJ whole genome shotgun (WGS) entry which is preliminary data.</text>
</comment>
<accession>A0A4R6DIQ6</accession>
<sequence>MLDPLDDALSRMTASLENELVVRDFLDNFRARDLDQLVPFLDTDVVYQPATCSQIRGRAAVLQLCAAILESFEVFDIVPDRVASSGSIVMLDQTIHVRFPGGPERTLMSLACFEVRDFQITAWRQLQG</sequence>
<protein>
    <submittedName>
        <fullName evidence="2">SnoaL-like protein</fullName>
    </submittedName>
</protein>
<reference evidence="2 3" key="1">
    <citation type="submission" date="2019-03" db="EMBL/GenBank/DDBJ databases">
        <title>Genomic analyses of the natural microbiome of Caenorhabditis elegans.</title>
        <authorList>
            <person name="Samuel B."/>
        </authorList>
    </citation>
    <scope>NUCLEOTIDE SEQUENCE [LARGE SCALE GENOMIC DNA]</scope>
    <source>
        <strain evidence="2 3">JUb65</strain>
    </source>
</reference>
<dbReference type="OrthoDB" id="9781757at2"/>
<name>A0A4R6DIQ6_9MICO</name>
<dbReference type="Pfam" id="PF12680">
    <property type="entry name" value="SnoaL_2"/>
    <property type="match status" value="1"/>
</dbReference>
<organism evidence="2 3">
    <name type="scientific">Curtobacterium flaccumfaciens</name>
    <dbReference type="NCBI Taxonomy" id="2035"/>
    <lineage>
        <taxon>Bacteria</taxon>
        <taxon>Bacillati</taxon>
        <taxon>Actinomycetota</taxon>
        <taxon>Actinomycetes</taxon>
        <taxon>Micrococcales</taxon>
        <taxon>Microbacteriaceae</taxon>
        <taxon>Curtobacterium</taxon>
    </lineage>
</organism>
<evidence type="ECO:0000259" key="1">
    <source>
        <dbReference type="Pfam" id="PF12680"/>
    </source>
</evidence>
<evidence type="ECO:0000313" key="2">
    <source>
        <dbReference type="EMBL" id="TDN44655.1"/>
    </source>
</evidence>
<dbReference type="InterPro" id="IPR032710">
    <property type="entry name" value="NTF2-like_dom_sf"/>
</dbReference>